<reference evidence="1" key="1">
    <citation type="submission" date="2013-12" db="EMBL/GenBank/DDBJ databases">
        <title>A Varibaculum cambriense genome reconstructed from a premature infant gut community with otherwise low bacterial novelty that shifts toward anaerobic metabolism during the third week of life.</title>
        <authorList>
            <person name="Brown C.T."/>
            <person name="Sharon I."/>
            <person name="Thomas B.C."/>
            <person name="Castelle C.J."/>
            <person name="Morowitz M.J."/>
            <person name="Banfield J.F."/>
        </authorList>
    </citation>
    <scope>NUCLEOTIDE SEQUENCE</scope>
</reference>
<dbReference type="AlphaFoldDB" id="W1X3Y5"/>
<accession>W1X3Y5</accession>
<name>W1X3Y5_9ZZZZ</name>
<feature type="non-terminal residue" evidence="1">
    <location>
        <position position="104"/>
    </location>
</feature>
<comment type="caution">
    <text evidence="1">The sequence shown here is derived from an EMBL/GenBank/DDBJ whole genome shotgun (WGS) entry which is preliminary data.</text>
</comment>
<protein>
    <submittedName>
        <fullName evidence="1">Phage DNA polymerase</fullName>
    </submittedName>
</protein>
<organism evidence="1">
    <name type="scientific">human gut metagenome</name>
    <dbReference type="NCBI Taxonomy" id="408170"/>
    <lineage>
        <taxon>unclassified sequences</taxon>
        <taxon>metagenomes</taxon>
        <taxon>organismal metagenomes</taxon>
    </lineage>
</organism>
<evidence type="ECO:0000313" key="1">
    <source>
        <dbReference type="EMBL" id="ETJ23429.1"/>
    </source>
</evidence>
<dbReference type="EMBL" id="AZMM01018133">
    <property type="protein sequence ID" value="ETJ23429.1"/>
    <property type="molecule type" value="Genomic_DNA"/>
</dbReference>
<gene>
    <name evidence="1" type="ORF">Q604_UNBC18133G0001</name>
</gene>
<proteinExistence type="predicted"/>
<feature type="non-terminal residue" evidence="1">
    <location>
        <position position="1"/>
    </location>
</feature>
<sequence length="104" mass="12225">IFADYNFALVTSRSHMQAKAGKAPRPKYHIYFKINEVTDKDVYVAMKEELCNQYKFFDNHAKDAARFFFGNPNAQVIWHDSWLTIDEDLFQVVSIEDGEDLDRK</sequence>